<dbReference type="Pfam" id="PF00534">
    <property type="entry name" value="Glycos_transf_1"/>
    <property type="match status" value="1"/>
</dbReference>
<proteinExistence type="predicted"/>
<sequence length="405" mass="44856">MRILLLNQCFYPDHVATAQHLTDLALGLKAEGHEVTVVASSRGYDNPQNHYSAYEVWQGIEIHRIWTPGLGKKAKWRRLVDFACFWLSATFILLRLPRFDVTVCLTSPPLISTLGTAVAALKGGGVVPWVMDLNPDEAVAAGWLRAGGAVERTLSFLQGWSFRRAARIVALDRFMAARLMAKGVPSAVIHTDPPWSHDDAVRFDPEGRRTFREEHGLQDKFVIMYSGNHSPCHPLDTLLEAALKMRTQRPLHFLFVGGGSEFEKVKAFRQEHDLDSITTLPYQPMSRLAASLSSADLHVVVLGEPFVGIVHPCKIYNILALGTPFLTIGPEESHLTDLVKQLPTNETAFSAPNGSVDKVMSVLSEAVSRGFKGPSVESQKLAREFAMEKLRSKLIRVIEEVAATK</sequence>
<dbReference type="AlphaFoldDB" id="A0A1T4YVS3"/>
<evidence type="ECO:0000313" key="4">
    <source>
        <dbReference type="Proteomes" id="UP000190774"/>
    </source>
</evidence>
<dbReference type="SUPFAM" id="SSF53756">
    <property type="entry name" value="UDP-Glycosyltransferase/glycogen phosphorylase"/>
    <property type="match status" value="1"/>
</dbReference>
<dbReference type="PANTHER" id="PTHR45947:SF3">
    <property type="entry name" value="SULFOQUINOVOSYL TRANSFERASE SQD2"/>
    <property type="match status" value="1"/>
</dbReference>
<reference evidence="4" key="1">
    <citation type="submission" date="2017-02" db="EMBL/GenBank/DDBJ databases">
        <authorList>
            <person name="Varghese N."/>
            <person name="Submissions S."/>
        </authorList>
    </citation>
    <scope>NUCLEOTIDE SEQUENCE [LARGE SCALE GENOMIC DNA]</scope>
    <source>
        <strain evidence="4">ATCC 700200</strain>
    </source>
</reference>
<evidence type="ECO:0000259" key="1">
    <source>
        <dbReference type="Pfam" id="PF00534"/>
    </source>
</evidence>
<feature type="domain" description="Glycosyltransferase subfamily 4-like N-terminal" evidence="2">
    <location>
        <begin position="18"/>
        <end position="194"/>
    </location>
</feature>
<dbReference type="InterPro" id="IPR001296">
    <property type="entry name" value="Glyco_trans_1"/>
</dbReference>
<dbReference type="RefSeq" id="WP_176159597.1">
    <property type="nucleotide sequence ID" value="NZ_FUYE01000019.1"/>
</dbReference>
<gene>
    <name evidence="3" type="ORF">SAMN02745166_04358</name>
</gene>
<dbReference type="Gene3D" id="3.40.50.2000">
    <property type="entry name" value="Glycogen Phosphorylase B"/>
    <property type="match status" value="2"/>
</dbReference>
<dbReference type="EMBL" id="FUYE01000019">
    <property type="protein sequence ID" value="SKB05862.1"/>
    <property type="molecule type" value="Genomic_DNA"/>
</dbReference>
<accession>A0A1T4YVS3</accession>
<organism evidence="3 4">
    <name type="scientific">Prosthecobacter debontii</name>
    <dbReference type="NCBI Taxonomy" id="48467"/>
    <lineage>
        <taxon>Bacteria</taxon>
        <taxon>Pseudomonadati</taxon>
        <taxon>Verrucomicrobiota</taxon>
        <taxon>Verrucomicrobiia</taxon>
        <taxon>Verrucomicrobiales</taxon>
        <taxon>Verrucomicrobiaceae</taxon>
        <taxon>Prosthecobacter</taxon>
    </lineage>
</organism>
<dbReference type="PANTHER" id="PTHR45947">
    <property type="entry name" value="SULFOQUINOVOSYL TRANSFERASE SQD2"/>
    <property type="match status" value="1"/>
</dbReference>
<evidence type="ECO:0000259" key="2">
    <source>
        <dbReference type="Pfam" id="PF13579"/>
    </source>
</evidence>
<dbReference type="Pfam" id="PF13579">
    <property type="entry name" value="Glyco_trans_4_4"/>
    <property type="match status" value="1"/>
</dbReference>
<dbReference type="CDD" id="cd03794">
    <property type="entry name" value="GT4_WbuB-like"/>
    <property type="match status" value="1"/>
</dbReference>
<name>A0A1T4YVS3_9BACT</name>
<dbReference type="STRING" id="48467.SAMN02745166_04358"/>
<dbReference type="InterPro" id="IPR050194">
    <property type="entry name" value="Glycosyltransferase_grp1"/>
</dbReference>
<dbReference type="InterPro" id="IPR028098">
    <property type="entry name" value="Glyco_trans_4-like_N"/>
</dbReference>
<dbReference type="Proteomes" id="UP000190774">
    <property type="component" value="Unassembled WGS sequence"/>
</dbReference>
<dbReference type="GO" id="GO:0016758">
    <property type="term" value="F:hexosyltransferase activity"/>
    <property type="evidence" value="ECO:0007669"/>
    <property type="project" value="TreeGrafter"/>
</dbReference>
<evidence type="ECO:0000313" key="3">
    <source>
        <dbReference type="EMBL" id="SKB05862.1"/>
    </source>
</evidence>
<keyword evidence="4" id="KW-1185">Reference proteome</keyword>
<feature type="domain" description="Glycosyl transferase family 1" evidence="1">
    <location>
        <begin position="208"/>
        <end position="326"/>
    </location>
</feature>
<protein>
    <submittedName>
        <fullName evidence="3">Glycosyltransferase involved in cell wall bisynthesis</fullName>
    </submittedName>
</protein>
<keyword evidence="3" id="KW-0808">Transferase</keyword>